<organism evidence="2 3">
    <name type="scientific">Porites evermanni</name>
    <dbReference type="NCBI Taxonomy" id="104178"/>
    <lineage>
        <taxon>Eukaryota</taxon>
        <taxon>Metazoa</taxon>
        <taxon>Cnidaria</taxon>
        <taxon>Anthozoa</taxon>
        <taxon>Hexacorallia</taxon>
        <taxon>Scleractinia</taxon>
        <taxon>Fungiina</taxon>
        <taxon>Poritidae</taxon>
        <taxon>Porites</taxon>
    </lineage>
</organism>
<evidence type="ECO:0000313" key="2">
    <source>
        <dbReference type="EMBL" id="CAH3022093.1"/>
    </source>
</evidence>
<sequence>VISHDGLPIFFFTSSSADMHWPDLHALFGHSSENLPSPECNRQNVISNPHITDCFFASRLETFVKYWLYKSLDAEWHWYRFQYQARGSTHCHGVAKLTNDPGFC</sequence>
<accession>A0ABN8M2C4</accession>
<feature type="non-terminal residue" evidence="2">
    <location>
        <position position="1"/>
    </location>
</feature>
<proteinExistence type="predicted"/>
<evidence type="ECO:0000259" key="1">
    <source>
        <dbReference type="Pfam" id="PF14214"/>
    </source>
</evidence>
<feature type="non-terminal residue" evidence="2">
    <location>
        <position position="104"/>
    </location>
</feature>
<gene>
    <name evidence="2" type="ORF">PEVE_00014071</name>
</gene>
<dbReference type="EMBL" id="CALNXI010000205">
    <property type="protein sequence ID" value="CAH3022093.1"/>
    <property type="molecule type" value="Genomic_DNA"/>
</dbReference>
<dbReference type="Proteomes" id="UP001159427">
    <property type="component" value="Unassembled WGS sequence"/>
</dbReference>
<comment type="caution">
    <text evidence="2">The sequence shown here is derived from an EMBL/GenBank/DDBJ whole genome shotgun (WGS) entry which is preliminary data.</text>
</comment>
<feature type="domain" description="Helitron helicase-like" evidence="1">
    <location>
        <begin position="2"/>
        <end position="94"/>
    </location>
</feature>
<dbReference type="Pfam" id="PF14214">
    <property type="entry name" value="Helitron_like_N"/>
    <property type="match status" value="1"/>
</dbReference>
<evidence type="ECO:0000313" key="3">
    <source>
        <dbReference type="Proteomes" id="UP001159427"/>
    </source>
</evidence>
<name>A0ABN8M2C4_9CNID</name>
<protein>
    <recommendedName>
        <fullName evidence="1">Helitron helicase-like domain-containing protein</fullName>
    </recommendedName>
</protein>
<keyword evidence="3" id="KW-1185">Reference proteome</keyword>
<dbReference type="InterPro" id="IPR025476">
    <property type="entry name" value="Helitron_helicase-like"/>
</dbReference>
<reference evidence="2 3" key="1">
    <citation type="submission" date="2022-05" db="EMBL/GenBank/DDBJ databases">
        <authorList>
            <consortium name="Genoscope - CEA"/>
            <person name="William W."/>
        </authorList>
    </citation>
    <scope>NUCLEOTIDE SEQUENCE [LARGE SCALE GENOMIC DNA]</scope>
</reference>